<evidence type="ECO:0000313" key="9">
    <source>
        <dbReference type="EMBL" id="TLQ40516.1"/>
    </source>
</evidence>
<dbReference type="NCBIfam" id="TIGR01099">
    <property type="entry name" value="galU"/>
    <property type="match status" value="1"/>
</dbReference>
<organism evidence="9 10">
    <name type="scientific">Ruoffia tabacinasalis</name>
    <dbReference type="NCBI Taxonomy" id="87458"/>
    <lineage>
        <taxon>Bacteria</taxon>
        <taxon>Bacillati</taxon>
        <taxon>Bacillota</taxon>
        <taxon>Bacilli</taxon>
        <taxon>Lactobacillales</taxon>
        <taxon>Aerococcaceae</taxon>
        <taxon>Ruoffia</taxon>
    </lineage>
</organism>
<accession>A0A5R9DVC0</accession>
<dbReference type="GO" id="GO:0003983">
    <property type="term" value="F:UTP:glucose-1-phosphate uridylyltransferase activity"/>
    <property type="evidence" value="ECO:0007669"/>
    <property type="project" value="UniProtKB-EC"/>
</dbReference>
<evidence type="ECO:0000256" key="3">
    <source>
        <dbReference type="ARBA" id="ARBA00012415"/>
    </source>
</evidence>
<name>A0A5R9DVC0_9LACT</name>
<evidence type="ECO:0000259" key="8">
    <source>
        <dbReference type="Pfam" id="PF00483"/>
    </source>
</evidence>
<dbReference type="Pfam" id="PF00483">
    <property type="entry name" value="NTP_transferase"/>
    <property type="match status" value="1"/>
</dbReference>
<dbReference type="UniPathway" id="UPA00215"/>
<dbReference type="EC" id="2.7.7.9" evidence="3 7"/>
<proteinExistence type="inferred from homology"/>
<feature type="domain" description="Nucleotidyl transferase" evidence="8">
    <location>
        <begin position="6"/>
        <end position="269"/>
    </location>
</feature>
<comment type="pathway">
    <text evidence="1">Carbohydrate metabolism; nucleotide-sugar metabolism.</text>
</comment>
<dbReference type="CDD" id="cd02541">
    <property type="entry name" value="UGPase_prokaryotic"/>
    <property type="match status" value="1"/>
</dbReference>
<comment type="similarity">
    <text evidence="2 7">Belongs to the UDPGP type 2 family.</text>
</comment>
<evidence type="ECO:0000256" key="2">
    <source>
        <dbReference type="ARBA" id="ARBA00006890"/>
    </source>
</evidence>
<dbReference type="Gene3D" id="3.90.550.10">
    <property type="entry name" value="Spore Coat Polysaccharide Biosynthesis Protein SpsA, Chain A"/>
    <property type="match status" value="1"/>
</dbReference>
<dbReference type="SUPFAM" id="SSF53448">
    <property type="entry name" value="Nucleotide-diphospho-sugar transferases"/>
    <property type="match status" value="1"/>
</dbReference>
<dbReference type="InterPro" id="IPR029044">
    <property type="entry name" value="Nucleotide-diphossugar_trans"/>
</dbReference>
<keyword evidence="5 7" id="KW-0548">Nucleotidyltransferase</keyword>
<dbReference type="PANTHER" id="PTHR43197">
    <property type="entry name" value="UTP--GLUCOSE-1-PHOSPHATE URIDYLYLTRANSFERASE"/>
    <property type="match status" value="1"/>
</dbReference>
<dbReference type="InterPro" id="IPR005835">
    <property type="entry name" value="NTP_transferase_dom"/>
</dbReference>
<evidence type="ECO:0000256" key="1">
    <source>
        <dbReference type="ARBA" id="ARBA00005136"/>
    </source>
</evidence>
<evidence type="ECO:0000256" key="7">
    <source>
        <dbReference type="RuleBase" id="RU361259"/>
    </source>
</evidence>
<comment type="caution">
    <text evidence="9">The sequence shown here is derived from an EMBL/GenBank/DDBJ whole genome shotgun (WGS) entry which is preliminary data.</text>
</comment>
<gene>
    <name evidence="9" type="primary">galU</name>
    <name evidence="9" type="ORF">FEZ33_07870</name>
</gene>
<dbReference type="InterPro" id="IPR005771">
    <property type="entry name" value="GalU_uridylyltTrfase_bac/arc"/>
</dbReference>
<evidence type="ECO:0000313" key="10">
    <source>
        <dbReference type="Proteomes" id="UP000306420"/>
    </source>
</evidence>
<dbReference type="RefSeq" id="WP_138404860.1">
    <property type="nucleotide sequence ID" value="NZ_VBSP01000027.1"/>
</dbReference>
<keyword evidence="4 7" id="KW-0808">Transferase</keyword>
<dbReference type="GO" id="GO:0006011">
    <property type="term" value="P:UDP-alpha-D-glucose metabolic process"/>
    <property type="evidence" value="ECO:0007669"/>
    <property type="project" value="InterPro"/>
</dbReference>
<sequence>MSKIRKAVIPAAGYGTGFLPATKAQPKELLPIVDKPIIQFIVEEAFASGIEEILIITGKHKRSIEDHFDSNPELEDNLESKGKDALLKIVKDTTKENLFFVRQSYPKGLGDAIGHARAFVNDEPFVVMLGDNIMHSEVPVTKQLMDLYDINKSANLAVVEVPDELTFKYGMIKVDRQDDTDDTVYSVSRFVEKPAAEEAPSNLAIAGRYILTPEIFDILEKIEPGVDDELHLTDAIDQLNKTQRVFAKKVEGKRYDVGNKIGYMKMSLEYGLEHPETAEEFSEYIIQLSDKLEAEDSNE</sequence>
<dbReference type="Proteomes" id="UP000306420">
    <property type="component" value="Unassembled WGS sequence"/>
</dbReference>
<dbReference type="AlphaFoldDB" id="A0A5R9DVC0"/>
<dbReference type="OrthoDB" id="9803871at2"/>
<dbReference type="PANTHER" id="PTHR43197:SF1">
    <property type="entry name" value="UTP--GLUCOSE-1-PHOSPHATE URIDYLYLTRANSFERASE"/>
    <property type="match status" value="1"/>
</dbReference>
<protein>
    <recommendedName>
        <fullName evidence="3 7">UTP--glucose-1-phosphate uridylyltransferase</fullName>
        <ecNumber evidence="3 7">2.7.7.9</ecNumber>
    </recommendedName>
    <alternativeName>
        <fullName evidence="7">UDP-glucose pyrophosphorylase</fullName>
    </alternativeName>
</protein>
<comment type="catalytic activity">
    <reaction evidence="6 7">
        <text>alpha-D-glucose 1-phosphate + UTP + H(+) = UDP-alpha-D-glucose + diphosphate</text>
        <dbReference type="Rhea" id="RHEA:19889"/>
        <dbReference type="ChEBI" id="CHEBI:15378"/>
        <dbReference type="ChEBI" id="CHEBI:33019"/>
        <dbReference type="ChEBI" id="CHEBI:46398"/>
        <dbReference type="ChEBI" id="CHEBI:58601"/>
        <dbReference type="ChEBI" id="CHEBI:58885"/>
        <dbReference type="EC" id="2.7.7.9"/>
    </reaction>
</comment>
<reference evidence="9 10" key="1">
    <citation type="submission" date="2019-05" db="EMBL/GenBank/DDBJ databases">
        <title>The metagenome of a microbial culture collection derived from dairy environment covers the genomic content of the human microbiome.</title>
        <authorList>
            <person name="Roder T."/>
            <person name="Wuthrich D."/>
            <person name="Sattari Z."/>
            <person name="Von Ah U."/>
            <person name="Bar C."/>
            <person name="Ronchi F."/>
            <person name="Macpherson A.J."/>
            <person name="Ganal-Vonarburg S.C."/>
            <person name="Bruggmann R."/>
            <person name="Vergeres G."/>
        </authorList>
    </citation>
    <scope>NUCLEOTIDE SEQUENCE [LARGE SCALE GENOMIC DNA]</scope>
    <source>
        <strain evidence="9 10">FAM 24227</strain>
    </source>
</reference>
<dbReference type="EMBL" id="VBSP01000027">
    <property type="protein sequence ID" value="TLQ40516.1"/>
    <property type="molecule type" value="Genomic_DNA"/>
</dbReference>
<evidence type="ECO:0000256" key="5">
    <source>
        <dbReference type="ARBA" id="ARBA00022695"/>
    </source>
</evidence>
<evidence type="ECO:0000256" key="6">
    <source>
        <dbReference type="ARBA" id="ARBA00048128"/>
    </source>
</evidence>
<evidence type="ECO:0000256" key="4">
    <source>
        <dbReference type="ARBA" id="ARBA00022679"/>
    </source>
</evidence>